<proteinExistence type="predicted"/>
<dbReference type="InterPro" id="IPR039366">
    <property type="entry name" value="Pilotin"/>
</dbReference>
<comment type="caution">
    <text evidence="2">The sequence shown here is derived from an EMBL/GenBank/DDBJ whole genome shotgun (WGS) entry which is preliminary data.</text>
</comment>
<dbReference type="AlphaFoldDB" id="A0A9P6Q0L2"/>
<keyword evidence="3" id="KW-1185">Reference proteome</keyword>
<dbReference type="PANTHER" id="PTHR38013:SF1">
    <property type="entry name" value="GLYCOPROTEIN_POLYSACCHARIDE METABOLISM"/>
    <property type="match status" value="1"/>
</dbReference>
<evidence type="ECO:0000313" key="3">
    <source>
        <dbReference type="Proteomes" id="UP000807716"/>
    </source>
</evidence>
<dbReference type="InterPro" id="IPR053196">
    <property type="entry name" value="Lipoprotein_YbaY-like"/>
</dbReference>
<dbReference type="Proteomes" id="UP000807716">
    <property type="component" value="Unassembled WGS sequence"/>
</dbReference>
<protein>
    <submittedName>
        <fullName evidence="2">Uncharacterized protein</fullName>
    </submittedName>
</protein>
<dbReference type="OrthoDB" id="10013825at2759"/>
<dbReference type="Pfam" id="PF09619">
    <property type="entry name" value="YscW"/>
    <property type="match status" value="1"/>
</dbReference>
<sequence>MTILRGQIIGPPADSVRPENHARPTKEIEPYSRIRITVQDVSLMDAPSVQIACQEILTGPSGLSFPIAFEIPYDPLQIQGRHTYSVSARVTACGGAIGGCHANQEGEDEVLTWITMTRHTAAFQPSGMAPEGPVTIDVERV</sequence>
<feature type="region of interest" description="Disordered" evidence="1">
    <location>
        <begin position="1"/>
        <end position="24"/>
    </location>
</feature>
<reference evidence="2" key="1">
    <citation type="journal article" date="2020" name="Fungal Divers.">
        <title>Resolving the Mortierellaceae phylogeny through synthesis of multi-gene phylogenetics and phylogenomics.</title>
        <authorList>
            <person name="Vandepol N."/>
            <person name="Liber J."/>
            <person name="Desiro A."/>
            <person name="Na H."/>
            <person name="Kennedy M."/>
            <person name="Barry K."/>
            <person name="Grigoriev I.V."/>
            <person name="Miller A.N."/>
            <person name="O'Donnell K."/>
            <person name="Stajich J.E."/>
            <person name="Bonito G."/>
        </authorList>
    </citation>
    <scope>NUCLEOTIDE SEQUENCE</scope>
    <source>
        <strain evidence="2">BC1065</strain>
    </source>
</reference>
<dbReference type="PANTHER" id="PTHR38013">
    <property type="entry name" value="GLYCOPROTEIN/POLYSACCHARIDE METABOLISM"/>
    <property type="match status" value="1"/>
</dbReference>
<evidence type="ECO:0000256" key="1">
    <source>
        <dbReference type="SAM" id="MobiDB-lite"/>
    </source>
</evidence>
<dbReference type="EMBL" id="JAAAJB010000429">
    <property type="protein sequence ID" value="KAG0256042.1"/>
    <property type="molecule type" value="Genomic_DNA"/>
</dbReference>
<organism evidence="2 3">
    <name type="scientific">Actinomortierella ambigua</name>
    <dbReference type="NCBI Taxonomy" id="1343610"/>
    <lineage>
        <taxon>Eukaryota</taxon>
        <taxon>Fungi</taxon>
        <taxon>Fungi incertae sedis</taxon>
        <taxon>Mucoromycota</taxon>
        <taxon>Mortierellomycotina</taxon>
        <taxon>Mortierellomycetes</taxon>
        <taxon>Mortierellales</taxon>
        <taxon>Mortierellaceae</taxon>
        <taxon>Actinomortierella</taxon>
    </lineage>
</organism>
<gene>
    <name evidence="2" type="ORF">DFQ27_005934</name>
</gene>
<name>A0A9P6Q0L2_9FUNG</name>
<evidence type="ECO:0000313" key="2">
    <source>
        <dbReference type="EMBL" id="KAG0256042.1"/>
    </source>
</evidence>
<accession>A0A9P6Q0L2</accession>